<name>A0ABN1AR75_9SPHN</name>
<reference evidence="2 3" key="1">
    <citation type="journal article" date="2019" name="Int. J. Syst. Evol. Microbiol.">
        <title>The Global Catalogue of Microorganisms (GCM) 10K type strain sequencing project: providing services to taxonomists for standard genome sequencing and annotation.</title>
        <authorList>
            <consortium name="The Broad Institute Genomics Platform"/>
            <consortium name="The Broad Institute Genome Sequencing Center for Infectious Disease"/>
            <person name="Wu L."/>
            <person name="Ma J."/>
        </authorList>
    </citation>
    <scope>NUCLEOTIDE SEQUENCE [LARGE SCALE GENOMIC DNA]</scope>
    <source>
        <strain evidence="2 3">JCM 14162</strain>
    </source>
</reference>
<keyword evidence="1" id="KW-0472">Membrane</keyword>
<proteinExistence type="predicted"/>
<gene>
    <name evidence="2" type="ORF">GCM10009096_25650</name>
</gene>
<evidence type="ECO:0008006" key="4">
    <source>
        <dbReference type="Google" id="ProtNLM"/>
    </source>
</evidence>
<keyword evidence="1" id="KW-1133">Transmembrane helix</keyword>
<evidence type="ECO:0000313" key="3">
    <source>
        <dbReference type="Proteomes" id="UP001500713"/>
    </source>
</evidence>
<keyword evidence="1" id="KW-0812">Transmembrane</keyword>
<accession>A0ABN1AR75</accession>
<feature type="transmembrane region" description="Helical" evidence="1">
    <location>
        <begin position="20"/>
        <end position="40"/>
    </location>
</feature>
<evidence type="ECO:0000313" key="2">
    <source>
        <dbReference type="EMBL" id="GAA0482193.1"/>
    </source>
</evidence>
<protein>
    <recommendedName>
        <fullName evidence="4">Heme exporter protein D</fullName>
    </recommendedName>
</protein>
<organism evidence="2 3">
    <name type="scientific">Parasphingorhabdus litoris</name>
    <dbReference type="NCBI Taxonomy" id="394733"/>
    <lineage>
        <taxon>Bacteria</taxon>
        <taxon>Pseudomonadati</taxon>
        <taxon>Pseudomonadota</taxon>
        <taxon>Alphaproteobacteria</taxon>
        <taxon>Sphingomonadales</taxon>
        <taxon>Sphingomonadaceae</taxon>
        <taxon>Parasphingorhabdus</taxon>
    </lineage>
</organism>
<comment type="caution">
    <text evidence="2">The sequence shown here is derived from an EMBL/GenBank/DDBJ whole genome shotgun (WGS) entry which is preliminary data.</text>
</comment>
<dbReference type="Proteomes" id="UP001500713">
    <property type="component" value="Unassembled WGS sequence"/>
</dbReference>
<keyword evidence="3" id="KW-1185">Reference proteome</keyword>
<evidence type="ECO:0000256" key="1">
    <source>
        <dbReference type="SAM" id="Phobius"/>
    </source>
</evidence>
<dbReference type="EMBL" id="BAAAEM010000003">
    <property type="protein sequence ID" value="GAA0482193.1"/>
    <property type="molecule type" value="Genomic_DNA"/>
</dbReference>
<sequence>MIEIISFHEVDALLYREFSGIMAIAWMWAILAIAVITTALRDVVVLSDLEEAQR</sequence>